<reference evidence="2" key="1">
    <citation type="submission" date="2013-07" db="EMBL/GenBank/DDBJ databases">
        <title>Sub-species coevolution in mutualistic symbiosis.</title>
        <authorList>
            <person name="Murfin K."/>
            <person name="Klassen J."/>
            <person name="Lee M."/>
            <person name="Forst S."/>
            <person name="Stock P."/>
            <person name="Goodrich-Blair H."/>
        </authorList>
    </citation>
    <scope>NUCLEOTIDE SEQUENCE [LARGE SCALE GENOMIC DNA]</scope>
    <source>
        <strain evidence="2">Oregonense</strain>
    </source>
</reference>
<organism evidence="2">
    <name type="scientific">Xenorhabdus bovienii str. oregonense</name>
    <dbReference type="NCBI Taxonomy" id="1398202"/>
    <lineage>
        <taxon>Bacteria</taxon>
        <taxon>Pseudomonadati</taxon>
        <taxon>Pseudomonadota</taxon>
        <taxon>Gammaproteobacteria</taxon>
        <taxon>Enterobacterales</taxon>
        <taxon>Morganellaceae</taxon>
        <taxon>Xenorhabdus</taxon>
    </lineage>
</organism>
<keyword evidence="1" id="KW-0472">Membrane</keyword>
<dbReference type="Proteomes" id="UP000028483">
    <property type="component" value="Unassembled WGS sequence"/>
</dbReference>
<proteinExistence type="predicted"/>
<sequence length="57" mass="6913">MIIGRIFYSASYIPYLFIDFYYVQSSLLLILSLIEHVFYYFVIKLFSLTLFLIIQME</sequence>
<gene>
    <name evidence="2" type="ORF">XBO1_2520003</name>
</gene>
<name>A0A077NXY5_XENBV</name>
<evidence type="ECO:0000313" key="2">
    <source>
        <dbReference type="EMBL" id="CDH07032.1"/>
    </source>
</evidence>
<feature type="transmembrane region" description="Helical" evidence="1">
    <location>
        <begin position="12"/>
        <end position="31"/>
    </location>
</feature>
<dbReference type="AlphaFoldDB" id="A0A077NXY5"/>
<dbReference type="EMBL" id="CBSX010000171">
    <property type="protein sequence ID" value="CDH07032.1"/>
    <property type="molecule type" value="Genomic_DNA"/>
</dbReference>
<feature type="transmembrane region" description="Helical" evidence="1">
    <location>
        <begin position="37"/>
        <end position="54"/>
    </location>
</feature>
<keyword evidence="1" id="KW-0812">Transmembrane</keyword>
<accession>A0A077NXY5</accession>
<evidence type="ECO:0000256" key="1">
    <source>
        <dbReference type="SAM" id="Phobius"/>
    </source>
</evidence>
<protein>
    <submittedName>
        <fullName evidence="2">Uncharacterized protein</fullName>
    </submittedName>
</protein>
<dbReference type="HOGENOM" id="CLU_2995666_0_0_6"/>
<keyword evidence="1" id="KW-1133">Transmembrane helix</keyword>
<comment type="caution">
    <text evidence="2">The sequence shown here is derived from an EMBL/GenBank/DDBJ whole genome shotgun (WGS) entry which is preliminary data.</text>
</comment>